<reference evidence="1" key="7">
    <citation type="journal article" date="2005" name="Science">
        <title>The Transcriptional Landscape of the Mammalian Genome.</title>
        <authorList>
            <consortium name="The FANTOM Consortium"/>
            <consortium name="Riken Genome Exploration Research Group and Genome Science Group (Genome Network Project Core Group)"/>
        </authorList>
    </citation>
    <scope>NUCLEOTIDE SEQUENCE</scope>
    <source>
        <strain evidence="1">C57BL/6J</strain>
        <tissue evidence="1">Corpora quadrigemina</tissue>
    </source>
</reference>
<name>Q9D1X7_MOUSE</name>
<protein>
    <submittedName>
        <fullName evidence="1">Uncharacterized protein</fullName>
    </submittedName>
</protein>
<dbReference type="AlphaFoldDB" id="Q9D1X7"/>
<evidence type="ECO:0000313" key="2">
    <source>
        <dbReference type="MGI" id="MGI:1926097"/>
    </source>
</evidence>
<dbReference type="MGI" id="MGI:1926097">
    <property type="gene designation" value="Prima1"/>
</dbReference>
<dbReference type="AGR" id="MGI:1926097"/>
<reference evidence="1" key="6">
    <citation type="journal article" date="2002" name="Nature">
        <title>Analysis of the mouse transcriptome based on functional annotation of 60,770 full-length cDNAs.</title>
        <authorList>
            <consortium name="The FANTOM Consortium and the RIKEN Genome Exploration Research Group Phase I and II Team"/>
        </authorList>
    </citation>
    <scope>NUCLEOTIDE SEQUENCE</scope>
    <source>
        <strain evidence="1">C57BL/6J</strain>
        <tissue evidence="1">Corpora quadrigemina</tissue>
    </source>
</reference>
<reference evidence="1" key="2">
    <citation type="journal article" date="2000" name="Genome Res.">
        <title>Normalization and subtraction of cap-trapper-selected cDNAs to prepare full-length cDNA libraries for rapid discovery of new genes.</title>
        <authorList>
            <person name="Carninci P."/>
            <person name="Shibata Y."/>
            <person name="Hayatsu N."/>
            <person name="Sugahara Y."/>
            <person name="Shibata K."/>
            <person name="Itoh M."/>
            <person name="Konno H."/>
            <person name="Okazaki Y."/>
            <person name="Muramatsu M."/>
            <person name="Hayashizaki Y."/>
        </authorList>
    </citation>
    <scope>NUCLEOTIDE SEQUENCE</scope>
    <source>
        <strain evidence="1">C57BL/6J</strain>
        <tissue evidence="1">Corpora quadrigemina</tissue>
    </source>
</reference>
<reference evidence="1" key="4">
    <citation type="submission" date="2000-08" db="EMBL/GenBank/DDBJ databases">
        <authorList>
            <person name="Adachi J."/>
            <person name="Aizawa K."/>
            <person name="Akahira S."/>
            <person name="Akimura T."/>
            <person name="Arai A."/>
            <person name="Aono H."/>
            <person name="Arakawa T."/>
            <person name="Bono H."/>
            <person name="Carninci P."/>
            <person name="Fukuda S."/>
            <person name="Fukunishi Y."/>
            <person name="Furuno M."/>
            <person name="Hanagaki T."/>
            <person name="Hara A."/>
            <person name="Hayatsu N."/>
            <person name="Hiramoto K."/>
            <person name="Hiraoka T."/>
            <person name="Hori F."/>
            <person name="Imotani K."/>
            <person name="Ishii Y."/>
            <person name="Itoh M."/>
            <person name="Izawa M."/>
            <person name="Kasukawa T."/>
            <person name="Kato H."/>
            <person name="Kawai J."/>
            <person name="Kojima Y."/>
            <person name="Konno H."/>
            <person name="Kouda M."/>
            <person name="Koya S."/>
            <person name="Kurihara C."/>
            <person name="Matsuyama T."/>
            <person name="Miyazaki A."/>
            <person name="Nishi K."/>
            <person name="Nomura K."/>
            <person name="Numazaki R."/>
            <person name="Ohno M."/>
            <person name="Okazaki Y."/>
            <person name="Okido T."/>
            <person name="Owa C."/>
            <person name="Saito H."/>
            <person name="Saito R."/>
            <person name="Sakai C."/>
            <person name="Sakai K."/>
            <person name="Sano H."/>
            <person name="Sasaki D."/>
            <person name="Shibata K."/>
            <person name="Shibata Y."/>
            <person name="Shinagawa A."/>
            <person name="Shiraki T."/>
            <person name="Sogabe Y."/>
            <person name="Suzuki H."/>
            <person name="Tagami M."/>
            <person name="Tagawa A."/>
            <person name="Takahashi F."/>
            <person name="Tanaka T."/>
            <person name="Tejima Y."/>
            <person name="Toya T."/>
            <person name="Yamamura T."/>
            <person name="Yasunishi A."/>
            <person name="Yoshida K."/>
            <person name="Yoshino M."/>
            <person name="Muramatsu M."/>
            <person name="Hayashizaki Y."/>
        </authorList>
    </citation>
    <scope>NUCLEOTIDE SEQUENCE</scope>
    <source>
        <strain evidence="1">C57BL/6J</strain>
        <tissue evidence="1">Corpora quadrigemina</tissue>
    </source>
</reference>
<reference evidence="1" key="5">
    <citation type="journal article" date="2001" name="Nature">
        <title>Functional annotation of a full-length mouse cDNA collection.</title>
        <authorList>
            <consortium name="The RIKEN Genome Exploration Research Group Phase II Team and the FANTOM Consortium"/>
        </authorList>
    </citation>
    <scope>NUCLEOTIDE SEQUENCE</scope>
    <source>
        <strain evidence="1">C57BL/6J</strain>
        <tissue evidence="1">Corpora quadrigemina</tissue>
    </source>
</reference>
<reference evidence="1" key="1">
    <citation type="journal article" date="1999" name="Methods Enzymol.">
        <title>High-efficiency full-length cDNA cloning.</title>
        <authorList>
            <person name="Carninci P."/>
            <person name="Hayashizaki Y."/>
        </authorList>
    </citation>
    <scope>NUCLEOTIDE SEQUENCE</scope>
    <source>
        <strain evidence="1">C57BL/6J</strain>
        <tissue evidence="1">Corpora quadrigemina</tissue>
    </source>
</reference>
<accession>Q9D1X7</accession>
<organism evidence="1">
    <name type="scientific">Mus musculus</name>
    <name type="common">Mouse</name>
    <dbReference type="NCBI Taxonomy" id="10090"/>
    <lineage>
        <taxon>Eukaryota</taxon>
        <taxon>Metazoa</taxon>
        <taxon>Chordata</taxon>
        <taxon>Craniata</taxon>
        <taxon>Vertebrata</taxon>
        <taxon>Euteleostomi</taxon>
        <taxon>Mammalia</taxon>
        <taxon>Eutheria</taxon>
        <taxon>Euarchontoglires</taxon>
        <taxon>Glires</taxon>
        <taxon>Rodentia</taxon>
        <taxon>Myomorpha</taxon>
        <taxon>Muroidea</taxon>
        <taxon>Muridae</taxon>
        <taxon>Murinae</taxon>
        <taxon>Mus</taxon>
        <taxon>Mus</taxon>
    </lineage>
</organism>
<dbReference type="EMBL" id="AK021000">
    <property type="protein sequence ID" value="BAB32272.1"/>
    <property type="molecule type" value="mRNA"/>
</dbReference>
<evidence type="ECO:0000313" key="1">
    <source>
        <dbReference type="EMBL" id="BAB32272.1"/>
    </source>
</evidence>
<proteinExistence type="evidence at transcript level"/>
<sequence length="104" mass="11819">MDSCECHSLTSTTEIHLSLRDTRMLVSFSSQLYLLPCRGQLVVWSGDHCRCGLCLPGVSDCPGHHLLQSHKEEPGHLKKAFCGLCLAWWDQPRLARRLEDRKES</sequence>
<gene>
    <name evidence="2" type="primary">Prima1</name>
</gene>
<reference evidence="1" key="3">
    <citation type="journal article" date="2000" name="Genome Res.">
        <title>RIKEN integrated sequence analysis (RISA) system--384-format sequencing pipeline with 384 multicapillary sequencer.</title>
        <authorList>
            <person name="Shibata K."/>
            <person name="Itoh M."/>
            <person name="Aizawa K."/>
            <person name="Nagaoka S."/>
            <person name="Sasaki N."/>
            <person name="Carninci P."/>
            <person name="Konno H."/>
            <person name="Akiyama J."/>
            <person name="Nishi K."/>
            <person name="Kitsunai T."/>
            <person name="Tashiro H."/>
            <person name="Itoh M."/>
            <person name="Sumi N."/>
            <person name="Ishii Y."/>
            <person name="Nakamura S."/>
            <person name="Hazama M."/>
            <person name="Nishine T."/>
            <person name="Harada A."/>
            <person name="Yamamoto R."/>
            <person name="Matsumoto H."/>
            <person name="Sakaguchi S."/>
            <person name="Ikegami T."/>
            <person name="Kashiwagi K."/>
            <person name="Fujiwake S."/>
            <person name="Inoue K."/>
            <person name="Togawa Y."/>
            <person name="Izawa M."/>
            <person name="Ohara E."/>
            <person name="Watahiki M."/>
            <person name="Yoneda Y."/>
            <person name="Ishikawa T."/>
            <person name="Ozawa K."/>
            <person name="Tanaka T."/>
            <person name="Matsuura S."/>
            <person name="Kawai J."/>
            <person name="Okazaki Y."/>
            <person name="Muramatsu M."/>
            <person name="Inoue Y."/>
            <person name="Kira A."/>
            <person name="Hayashizaki Y."/>
        </authorList>
    </citation>
    <scope>NUCLEOTIDE SEQUENCE</scope>
    <source>
        <strain evidence="1">C57BL/6J</strain>
        <tissue evidence="1">Corpora quadrigemina</tissue>
    </source>
</reference>
<reference evidence="1" key="8">
    <citation type="journal article" date="2005" name="Science">
        <title>Antisense Transcription in the Mammalian Transcriptome.</title>
        <authorList>
            <consortium name="RIKEN Genome Exploration Research Group and Genome Science Group (Genome Network Project Core Group) and the FANTOM Consortium"/>
        </authorList>
    </citation>
    <scope>NUCLEOTIDE SEQUENCE</scope>
    <source>
        <strain evidence="1">C57BL/6J</strain>
        <tissue evidence="1">Corpora quadrigemina</tissue>
    </source>
</reference>